<evidence type="ECO:0000256" key="3">
    <source>
        <dbReference type="ARBA" id="ARBA00023163"/>
    </source>
</evidence>
<dbReference type="Gene3D" id="1.10.357.10">
    <property type="entry name" value="Tetracycline Repressor, domain 2"/>
    <property type="match status" value="1"/>
</dbReference>
<evidence type="ECO:0000313" key="6">
    <source>
        <dbReference type="EMBL" id="SDJ29050.1"/>
    </source>
</evidence>
<keyword evidence="1" id="KW-0805">Transcription regulation</keyword>
<dbReference type="PROSITE" id="PS50977">
    <property type="entry name" value="HTH_TETR_2"/>
    <property type="match status" value="1"/>
</dbReference>
<evidence type="ECO:0000313" key="7">
    <source>
        <dbReference type="Proteomes" id="UP000182130"/>
    </source>
</evidence>
<dbReference type="InterPro" id="IPR036271">
    <property type="entry name" value="Tet_transcr_reg_TetR-rel_C_sf"/>
</dbReference>
<dbReference type="GO" id="GO:0003700">
    <property type="term" value="F:DNA-binding transcription factor activity"/>
    <property type="evidence" value="ECO:0007669"/>
    <property type="project" value="TreeGrafter"/>
</dbReference>
<evidence type="ECO:0000256" key="1">
    <source>
        <dbReference type="ARBA" id="ARBA00023015"/>
    </source>
</evidence>
<dbReference type="InterPro" id="IPR009057">
    <property type="entry name" value="Homeodomain-like_sf"/>
</dbReference>
<sequence length="204" mass="22292">MATLCFIMVQKAGRPRNADLDVALIRATEELILDKGFGALSVEAITAKAGTTRPAFYRRFAGIPDLVLAVMLERFSIDLDVEFDAGNLPADLEAIQRDQVSLFEDPLVKSSLAGFLNSLHDNEQLRTAFLANFFAPRRAGVATIIRRAETRGEIPECTDVGWICDLITGPLVMRILLPGLPPLDERLVSNTVASALFALGYRSS</sequence>
<organism evidence="6 7">
    <name type="scientific">Arthrobacter cupressi</name>
    <dbReference type="NCBI Taxonomy" id="1045773"/>
    <lineage>
        <taxon>Bacteria</taxon>
        <taxon>Bacillati</taxon>
        <taxon>Actinomycetota</taxon>
        <taxon>Actinomycetes</taxon>
        <taxon>Micrococcales</taxon>
        <taxon>Micrococcaceae</taxon>
        <taxon>Arthrobacter</taxon>
    </lineage>
</organism>
<dbReference type="Proteomes" id="UP000182130">
    <property type="component" value="Unassembled WGS sequence"/>
</dbReference>
<proteinExistence type="predicted"/>
<dbReference type="GO" id="GO:0000976">
    <property type="term" value="F:transcription cis-regulatory region binding"/>
    <property type="evidence" value="ECO:0007669"/>
    <property type="project" value="TreeGrafter"/>
</dbReference>
<evidence type="ECO:0000256" key="2">
    <source>
        <dbReference type="ARBA" id="ARBA00023125"/>
    </source>
</evidence>
<dbReference type="PANTHER" id="PTHR30055:SF148">
    <property type="entry name" value="TETR-FAMILY TRANSCRIPTIONAL REGULATOR"/>
    <property type="match status" value="1"/>
</dbReference>
<name>A0A1G8SKB1_9MICC</name>
<keyword evidence="3" id="KW-0804">Transcription</keyword>
<dbReference type="SUPFAM" id="SSF48498">
    <property type="entry name" value="Tetracyclin repressor-like, C-terminal domain"/>
    <property type="match status" value="1"/>
</dbReference>
<dbReference type="AlphaFoldDB" id="A0A1G8SKB1"/>
<dbReference type="InterPro" id="IPR050109">
    <property type="entry name" value="HTH-type_TetR-like_transc_reg"/>
</dbReference>
<reference evidence="7" key="1">
    <citation type="submission" date="2016-10" db="EMBL/GenBank/DDBJ databases">
        <authorList>
            <person name="Varghese N."/>
            <person name="Submissions S."/>
        </authorList>
    </citation>
    <scope>NUCLEOTIDE SEQUENCE [LARGE SCALE GENOMIC DNA]</scope>
    <source>
        <strain evidence="7">CGMCC 1.10783</strain>
    </source>
</reference>
<keyword evidence="7" id="KW-1185">Reference proteome</keyword>
<gene>
    <name evidence="6" type="ORF">SAMN05216555_10932</name>
</gene>
<evidence type="ECO:0000256" key="4">
    <source>
        <dbReference type="PROSITE-ProRule" id="PRU00335"/>
    </source>
</evidence>
<dbReference type="InterPro" id="IPR011075">
    <property type="entry name" value="TetR_C"/>
</dbReference>
<protein>
    <submittedName>
        <fullName evidence="6">Transcriptional regulator, TetR family</fullName>
    </submittedName>
</protein>
<feature type="domain" description="HTH tetR-type" evidence="5">
    <location>
        <begin position="18"/>
        <end position="78"/>
    </location>
</feature>
<feature type="DNA-binding region" description="H-T-H motif" evidence="4">
    <location>
        <begin position="41"/>
        <end position="60"/>
    </location>
</feature>
<dbReference type="Gene3D" id="1.10.10.60">
    <property type="entry name" value="Homeodomain-like"/>
    <property type="match status" value="1"/>
</dbReference>
<evidence type="ECO:0000259" key="5">
    <source>
        <dbReference type="PROSITE" id="PS50977"/>
    </source>
</evidence>
<keyword evidence="2 4" id="KW-0238">DNA-binding</keyword>
<dbReference type="Pfam" id="PF16859">
    <property type="entry name" value="TetR_C_11"/>
    <property type="match status" value="1"/>
</dbReference>
<dbReference type="STRING" id="1045773.SAMN05216555_10932"/>
<accession>A0A1G8SKB1</accession>
<dbReference type="SUPFAM" id="SSF46689">
    <property type="entry name" value="Homeodomain-like"/>
    <property type="match status" value="1"/>
</dbReference>
<dbReference type="PANTHER" id="PTHR30055">
    <property type="entry name" value="HTH-TYPE TRANSCRIPTIONAL REGULATOR RUTR"/>
    <property type="match status" value="1"/>
</dbReference>
<dbReference type="Pfam" id="PF00440">
    <property type="entry name" value="TetR_N"/>
    <property type="match status" value="1"/>
</dbReference>
<dbReference type="InterPro" id="IPR001647">
    <property type="entry name" value="HTH_TetR"/>
</dbReference>
<dbReference type="EMBL" id="FNEI01000009">
    <property type="protein sequence ID" value="SDJ29050.1"/>
    <property type="molecule type" value="Genomic_DNA"/>
</dbReference>